<organism evidence="2 3">
    <name type="scientific">Astrephomene gubernaculifera</name>
    <dbReference type="NCBI Taxonomy" id="47775"/>
    <lineage>
        <taxon>Eukaryota</taxon>
        <taxon>Viridiplantae</taxon>
        <taxon>Chlorophyta</taxon>
        <taxon>core chlorophytes</taxon>
        <taxon>Chlorophyceae</taxon>
        <taxon>CS clade</taxon>
        <taxon>Chlamydomonadales</taxon>
        <taxon>Astrephomenaceae</taxon>
        <taxon>Astrephomene</taxon>
    </lineage>
</organism>
<protein>
    <submittedName>
        <fullName evidence="2">Uncharacterized protein</fullName>
    </submittedName>
</protein>
<feature type="compositionally biased region" description="Low complexity" evidence="1">
    <location>
        <begin position="482"/>
        <end position="495"/>
    </location>
</feature>
<feature type="compositionally biased region" description="Gly residues" evidence="1">
    <location>
        <begin position="707"/>
        <end position="717"/>
    </location>
</feature>
<feature type="region of interest" description="Disordered" evidence="1">
    <location>
        <begin position="887"/>
        <end position="964"/>
    </location>
</feature>
<dbReference type="Proteomes" id="UP001054857">
    <property type="component" value="Unassembled WGS sequence"/>
</dbReference>
<evidence type="ECO:0000256" key="1">
    <source>
        <dbReference type="SAM" id="MobiDB-lite"/>
    </source>
</evidence>
<proteinExistence type="predicted"/>
<evidence type="ECO:0000313" key="2">
    <source>
        <dbReference type="EMBL" id="GFR39886.1"/>
    </source>
</evidence>
<dbReference type="AlphaFoldDB" id="A0AAD3DH37"/>
<accession>A0AAD3DH37</accession>
<feature type="compositionally biased region" description="Polar residues" evidence="1">
    <location>
        <begin position="658"/>
        <end position="668"/>
    </location>
</feature>
<sequence length="964" mass="98705">MAQGGPSYGAMLAASGTASIASSLHDSIRSAASSRLHLSGNQPTGARIAFPQDRLGSTWTFGGSPSPTRLATAAYLSNVPVIASPITYSSGWPEARPGLVADAMGHAALTNSSLLRRSTPAAAPGYYQQLLTGDQMPYINTQGDLDVLQRQSHLSTASDGPQHQDQPLQRTQTNLYRHQALQQVAGHVTPIPTSTPVPSACIPPSGAHAHATTRTPPPPSSQTPSEIGTTPDLLPKPLPPINPHGEPRATYDPALLATLPPLHATPSPSSLAASIASTNQQINNLARALSSLSSLACLSSLASLQPPPPLQPSPAASQPLTAATATAIATPSRWQAVEAYWLPEGSGAGSPVAIQAAVNVPVLQDPGPQHPSGAAGLMHGRFDGGVRSGGRQQMMGRGSAEGPDVAAAAAAARREELGGGGDPREARSDPASPIRGARPLDRTWHAGSNGTNSISHSTRDNITHQYTYWQQPAPQPQPPQPTRNQSQPPHPQQQQPLLHLSPEALQQLVAETARASASASLELYHRQHVMQLQQQLSDLGLRGARSPACSDGSGEGAGAVLVGRSTAAAAAAGAAPGDASSAATACLEGGGAGRGPGGPCGGGSRDAGDDEDDAVRGEKEGPASPPHRAGSSCSVGGKDGNQQHPHHHLRHPDRGNADSGSGSADHFNTSTGSGSSGGSSSQQWQNITLRPTCSRSSGSRTERPAEGGNGAAWSGSGGGDLYLPAMWGVPEASGTAAAAGKQADEQVGTEQQVSGTAAASLRLEGPEVGQMARNGSVDEGEEALLLGVSAAEKEEQQHRQLPGQVAVEGEREAGMDVDMMLAGHGGAGGVEERHGAGDKDGGEGLTAVQSPGLHAGRLAACDEVEGKEGVEQGQPEGDFGGATVIAFGEVEGSETDVLREGWRQSEELKDGEEARLPQRERGQQSLDEEGVAEVTELESFSAGSDSSSSRSGQGRKVVEGLRMQ</sequence>
<feature type="compositionally biased region" description="Polar residues" evidence="1">
    <location>
        <begin position="682"/>
        <end position="699"/>
    </location>
</feature>
<feature type="compositionally biased region" description="Low complexity" evidence="1">
    <location>
        <begin position="389"/>
        <end position="398"/>
    </location>
</feature>
<feature type="region of interest" description="Disordered" evidence="1">
    <location>
        <begin position="366"/>
        <end position="458"/>
    </location>
</feature>
<name>A0AAD3DH37_9CHLO</name>
<feature type="compositionally biased region" description="Gly residues" evidence="1">
    <location>
        <begin position="593"/>
        <end position="605"/>
    </location>
</feature>
<feature type="region of interest" description="Disordered" evidence="1">
    <location>
        <begin position="192"/>
        <end position="251"/>
    </location>
</feature>
<feature type="region of interest" description="Disordered" evidence="1">
    <location>
        <begin position="593"/>
        <end position="717"/>
    </location>
</feature>
<feature type="compositionally biased region" description="Low complexity" evidence="1">
    <location>
        <begin position="939"/>
        <end position="954"/>
    </location>
</feature>
<feature type="compositionally biased region" description="Polar residues" evidence="1">
    <location>
        <begin position="446"/>
        <end position="456"/>
    </location>
</feature>
<comment type="caution">
    <text evidence="2">The sequence shown here is derived from an EMBL/GenBank/DDBJ whole genome shotgun (WGS) entry which is preliminary data.</text>
</comment>
<keyword evidence="3" id="KW-1185">Reference proteome</keyword>
<dbReference type="EMBL" id="BMAR01000001">
    <property type="protein sequence ID" value="GFR39886.1"/>
    <property type="molecule type" value="Genomic_DNA"/>
</dbReference>
<evidence type="ECO:0000313" key="3">
    <source>
        <dbReference type="Proteomes" id="UP001054857"/>
    </source>
</evidence>
<feature type="compositionally biased region" description="Basic and acidic residues" evidence="1">
    <location>
        <begin position="896"/>
        <end position="922"/>
    </location>
</feature>
<reference evidence="2 3" key="1">
    <citation type="journal article" date="2021" name="Sci. Rep.">
        <title>Genome sequencing of the multicellular alga Astrephomene provides insights into convergent evolution of germ-soma differentiation.</title>
        <authorList>
            <person name="Yamashita S."/>
            <person name="Yamamoto K."/>
            <person name="Matsuzaki R."/>
            <person name="Suzuki S."/>
            <person name="Yamaguchi H."/>
            <person name="Hirooka S."/>
            <person name="Minakuchi Y."/>
            <person name="Miyagishima S."/>
            <person name="Kawachi M."/>
            <person name="Toyoda A."/>
            <person name="Nozaki H."/>
        </authorList>
    </citation>
    <scope>NUCLEOTIDE SEQUENCE [LARGE SCALE GENOMIC DNA]</scope>
    <source>
        <strain evidence="2 3">NIES-4017</strain>
    </source>
</reference>
<feature type="compositionally biased region" description="Low complexity" evidence="1">
    <location>
        <begin position="669"/>
        <end position="681"/>
    </location>
</feature>
<feature type="compositionally biased region" description="Basic and acidic residues" evidence="1">
    <location>
        <begin position="412"/>
        <end position="428"/>
    </location>
</feature>
<gene>
    <name evidence="2" type="ORF">Agub_g390</name>
</gene>
<feature type="region of interest" description="Disordered" evidence="1">
    <location>
        <begin position="470"/>
        <end position="495"/>
    </location>
</feature>